<dbReference type="EMBL" id="JBCEZU010000111">
    <property type="protein sequence ID" value="KAK9529286.1"/>
    <property type="molecule type" value="Genomic_DNA"/>
</dbReference>
<gene>
    <name evidence="13" type="ORF">VZT92_013390</name>
</gene>
<dbReference type="PANTHER" id="PTHR44157">
    <property type="entry name" value="DNAJ HOMOLOG SUBFAMILY C MEMBER 11"/>
    <property type="match status" value="1"/>
</dbReference>
<dbReference type="GO" id="GO:0005741">
    <property type="term" value="C:mitochondrial outer membrane"/>
    <property type="evidence" value="ECO:0007669"/>
    <property type="project" value="UniProtKB-SubCell"/>
</dbReference>
<dbReference type="AlphaFoldDB" id="A0AAW1F437"/>
<keyword evidence="14" id="KW-1185">Reference proteome</keyword>
<dbReference type="InterPro" id="IPR024586">
    <property type="entry name" value="DnaJ-like_C11_C"/>
</dbReference>
<dbReference type="InterPro" id="IPR018253">
    <property type="entry name" value="DnaJ_domain_CS"/>
</dbReference>
<evidence type="ECO:0000313" key="13">
    <source>
        <dbReference type="EMBL" id="KAK9529286.1"/>
    </source>
</evidence>
<dbReference type="FunFam" id="1.10.287.110:FF:000027">
    <property type="entry name" value="DnaJ (Hsp40) homolog, subfamily C, member 11"/>
    <property type="match status" value="1"/>
</dbReference>
<dbReference type="PANTHER" id="PTHR44157:SF3">
    <property type="entry name" value="DNAJ (HSP40) HOMOLOG, SUBFAMILY C, MEMBER 11B"/>
    <property type="match status" value="1"/>
</dbReference>
<keyword evidence="6" id="KW-0496">Mitochondrion</keyword>
<dbReference type="Gene3D" id="1.10.287.110">
    <property type="entry name" value="DnaJ domain"/>
    <property type="match status" value="1"/>
</dbReference>
<evidence type="ECO:0000256" key="5">
    <source>
        <dbReference type="ARBA" id="ARBA00023054"/>
    </source>
</evidence>
<dbReference type="Proteomes" id="UP001488805">
    <property type="component" value="Unassembled WGS sequence"/>
</dbReference>
<keyword evidence="5" id="KW-0175">Coiled coil</keyword>
<keyword evidence="2" id="KW-0597">Phosphoprotein</keyword>
<dbReference type="PRINTS" id="PR00625">
    <property type="entry name" value="JDOMAIN"/>
</dbReference>
<evidence type="ECO:0000256" key="1">
    <source>
        <dbReference type="ARBA" id="ARBA00004450"/>
    </source>
</evidence>
<evidence type="ECO:0000256" key="10">
    <source>
        <dbReference type="ARBA" id="ARBA00061668"/>
    </source>
</evidence>
<dbReference type="SUPFAM" id="SSF46565">
    <property type="entry name" value="Chaperone J-domain"/>
    <property type="match status" value="1"/>
</dbReference>
<dbReference type="Pfam" id="PF11875">
    <property type="entry name" value="DnaJ-like_C11_C"/>
    <property type="match status" value="1"/>
</dbReference>
<dbReference type="InterPro" id="IPR036869">
    <property type="entry name" value="J_dom_sf"/>
</dbReference>
<reference evidence="13 14" key="1">
    <citation type="journal article" date="2024" name="Genome Biol. Evol.">
        <title>Chromosome-level genome assembly of the viviparous eelpout Zoarces viviparus.</title>
        <authorList>
            <person name="Fuhrmann N."/>
            <person name="Brasseur M.V."/>
            <person name="Bakowski C.E."/>
            <person name="Podsiadlowski L."/>
            <person name="Prost S."/>
            <person name="Krehenwinkel H."/>
            <person name="Mayer C."/>
        </authorList>
    </citation>
    <scope>NUCLEOTIDE SEQUENCE [LARGE SCALE GENOMIC DNA]</scope>
    <source>
        <strain evidence="13">NO-MEL_2022_Ind0_liver</strain>
    </source>
</reference>
<dbReference type="PROSITE" id="PS00636">
    <property type="entry name" value="DNAJ_1"/>
    <property type="match status" value="1"/>
</dbReference>
<feature type="domain" description="J" evidence="12">
    <location>
        <begin position="32"/>
        <end position="100"/>
    </location>
</feature>
<dbReference type="InterPro" id="IPR001623">
    <property type="entry name" value="DnaJ_domain"/>
</dbReference>
<evidence type="ECO:0000259" key="12">
    <source>
        <dbReference type="PROSITE" id="PS50076"/>
    </source>
</evidence>
<evidence type="ECO:0000256" key="3">
    <source>
        <dbReference type="ARBA" id="ARBA00022787"/>
    </source>
</evidence>
<evidence type="ECO:0000256" key="8">
    <source>
        <dbReference type="ARBA" id="ARBA00023186"/>
    </source>
</evidence>
<dbReference type="PROSITE" id="PS50076">
    <property type="entry name" value="DNAJ_2"/>
    <property type="match status" value="1"/>
</dbReference>
<evidence type="ECO:0000256" key="2">
    <source>
        <dbReference type="ARBA" id="ARBA00022553"/>
    </source>
</evidence>
<evidence type="ECO:0000256" key="11">
    <source>
        <dbReference type="ARBA" id="ARBA00074359"/>
    </source>
</evidence>
<sequence length="577" mass="64930">MSLQITGRVGGTIPNANMAASLDDDFEFDNQDYYSLLNVSKEATLEELKASYRRLCMLYHPDKHRDPELKSQAEQLFNQVHQAYEVLSDAHSRAIYDIFGKKGLEVEGWEVVERKRTPAEIREEYERLQREREERRLQQRTNPKGTISVGVDATDLFDRYDEDFEEMPGGGFPHIEINKMHISQSIEAPLTNSDTAVLSGSLSTHNGNGGGNINMTVRRVTSAKGWGEVELGAGDILGPLMGLKVFRNLTPRCFLTAQCGFQFSPRGLRPSCSLMTARHLDQNTMGYLQWRWGPHSAMTTSLVRDTKSSHFTLALQLGVAHSYLMMSYQYKFQDEDQTKVKGSVKTGWFGTVVEYGVERKISRHSVLSATVSIGVPQGVTLKIKLARASQTYLFPVHLTDQLLPSAVFYATVGPVLLYMAIHRLIIIPYTQAQKEQDLELQRKSSATDIAKKKNEAESAVLLMQESVRRIIEGEESKMGLIILNAWYGKFVSDTSQKQEKAKVIDVTVPLQCLVKDSKLILTETPKAGLPGFYDPCVGEEKSLKLLYQFRGVMHQVISADTESLRIPKQSHRIEPES</sequence>
<keyword evidence="4" id="KW-0007">Acetylation</keyword>
<dbReference type="GO" id="GO:0042407">
    <property type="term" value="P:cristae formation"/>
    <property type="evidence" value="ECO:0007669"/>
    <property type="project" value="UniProtKB-ARBA"/>
</dbReference>
<evidence type="ECO:0000256" key="7">
    <source>
        <dbReference type="ARBA" id="ARBA00023136"/>
    </source>
</evidence>
<organism evidence="13 14">
    <name type="scientific">Zoarces viviparus</name>
    <name type="common">Viviparous eelpout</name>
    <name type="synonym">Blennius viviparus</name>
    <dbReference type="NCBI Taxonomy" id="48416"/>
    <lineage>
        <taxon>Eukaryota</taxon>
        <taxon>Metazoa</taxon>
        <taxon>Chordata</taxon>
        <taxon>Craniata</taxon>
        <taxon>Vertebrata</taxon>
        <taxon>Euteleostomi</taxon>
        <taxon>Actinopterygii</taxon>
        <taxon>Neopterygii</taxon>
        <taxon>Teleostei</taxon>
        <taxon>Neoteleostei</taxon>
        <taxon>Acanthomorphata</taxon>
        <taxon>Eupercaria</taxon>
        <taxon>Perciformes</taxon>
        <taxon>Cottioidei</taxon>
        <taxon>Zoarcales</taxon>
        <taxon>Zoarcidae</taxon>
        <taxon>Zoarcinae</taxon>
        <taxon>Zoarces</taxon>
    </lineage>
</organism>
<evidence type="ECO:0000256" key="9">
    <source>
        <dbReference type="ARBA" id="ARBA00056707"/>
    </source>
</evidence>
<evidence type="ECO:0000313" key="14">
    <source>
        <dbReference type="Proteomes" id="UP001488805"/>
    </source>
</evidence>
<dbReference type="Pfam" id="PF00226">
    <property type="entry name" value="DnaJ"/>
    <property type="match status" value="1"/>
</dbReference>
<evidence type="ECO:0000256" key="6">
    <source>
        <dbReference type="ARBA" id="ARBA00023128"/>
    </source>
</evidence>
<dbReference type="CDD" id="cd06257">
    <property type="entry name" value="DnaJ"/>
    <property type="match status" value="1"/>
</dbReference>
<comment type="function">
    <text evidence="9">Required for mitochondrial inner membrane organization. Seems to function through its association with the MICOS complex and the mitochondrial outer membrane sorting assembly machinery (SAM) complex.</text>
</comment>
<dbReference type="InterPro" id="IPR052243">
    <property type="entry name" value="Mito_inner_membrane_organizer"/>
</dbReference>
<protein>
    <recommendedName>
        <fullName evidence="11">DnaJ homolog subfamily C member 11</fullName>
    </recommendedName>
</protein>
<comment type="caution">
    <text evidence="13">The sequence shown here is derived from an EMBL/GenBank/DDBJ whole genome shotgun (WGS) entry which is preliminary data.</text>
</comment>
<dbReference type="InterPro" id="IPR055225">
    <property type="entry name" value="DNAJC11-like_beta-barrel"/>
</dbReference>
<comment type="similarity">
    <text evidence="10">Belongs to the DNAJC11 family.</text>
</comment>
<name>A0AAW1F437_ZOAVI</name>
<keyword evidence="3" id="KW-1000">Mitochondrion outer membrane</keyword>
<dbReference type="SMART" id="SM00271">
    <property type="entry name" value="DnaJ"/>
    <property type="match status" value="1"/>
</dbReference>
<comment type="subcellular location">
    <subcellularLocation>
        <location evidence="1">Mitochondrion outer membrane</location>
        <topology evidence="1">Peripheral membrane protein</topology>
    </subcellularLocation>
</comment>
<keyword evidence="7" id="KW-0472">Membrane</keyword>
<evidence type="ECO:0000256" key="4">
    <source>
        <dbReference type="ARBA" id="ARBA00022990"/>
    </source>
</evidence>
<dbReference type="Pfam" id="PF22774">
    <property type="entry name" value="DNAJC11_beta-barrel"/>
    <property type="match status" value="1"/>
</dbReference>
<keyword evidence="8" id="KW-0143">Chaperone</keyword>
<proteinExistence type="inferred from homology"/>
<accession>A0AAW1F437</accession>